<dbReference type="OrthoDB" id="4748970at2759"/>
<dbReference type="GO" id="GO:0000978">
    <property type="term" value="F:RNA polymerase II cis-regulatory region sequence-specific DNA binding"/>
    <property type="evidence" value="ECO:0007669"/>
    <property type="project" value="TreeGrafter"/>
</dbReference>
<evidence type="ECO:0000313" key="8">
    <source>
        <dbReference type="EMBL" id="TPX38081.1"/>
    </source>
</evidence>
<dbReference type="InterPro" id="IPR036236">
    <property type="entry name" value="Znf_C2H2_sf"/>
</dbReference>
<evidence type="ECO:0000256" key="6">
    <source>
        <dbReference type="SAM" id="MobiDB-lite"/>
    </source>
</evidence>
<evidence type="ECO:0000313" key="9">
    <source>
        <dbReference type="Proteomes" id="UP000319731"/>
    </source>
</evidence>
<comment type="caution">
    <text evidence="8">The sequence shown here is derived from an EMBL/GenBank/DDBJ whole genome shotgun (WGS) entry which is preliminary data.</text>
</comment>
<keyword evidence="2" id="KW-0677">Repeat</keyword>
<evidence type="ECO:0000259" key="7">
    <source>
        <dbReference type="PROSITE" id="PS50157"/>
    </source>
</evidence>
<evidence type="ECO:0000256" key="3">
    <source>
        <dbReference type="ARBA" id="ARBA00022771"/>
    </source>
</evidence>
<dbReference type="STRING" id="1806994.A0A507CF13"/>
<feature type="domain" description="C2H2-type" evidence="7">
    <location>
        <begin position="377"/>
        <end position="401"/>
    </location>
</feature>
<name>A0A507CF13_9FUNG</name>
<evidence type="ECO:0000256" key="5">
    <source>
        <dbReference type="PROSITE-ProRule" id="PRU00042"/>
    </source>
</evidence>
<dbReference type="GeneID" id="42001537"/>
<keyword evidence="4" id="KW-0862">Zinc</keyword>
<dbReference type="SMART" id="SM00355">
    <property type="entry name" value="ZnF_C2H2"/>
    <property type="match status" value="3"/>
</dbReference>
<keyword evidence="9" id="KW-1185">Reference proteome</keyword>
<dbReference type="FunFam" id="3.30.160.60:FF:000125">
    <property type="entry name" value="Putative zinc finger protein 143"/>
    <property type="match status" value="1"/>
</dbReference>
<dbReference type="PANTHER" id="PTHR23235">
    <property type="entry name" value="KRUEPPEL-LIKE TRANSCRIPTION FACTOR"/>
    <property type="match status" value="1"/>
</dbReference>
<dbReference type="InterPro" id="IPR013087">
    <property type="entry name" value="Znf_C2H2_type"/>
</dbReference>
<proteinExistence type="predicted"/>
<organism evidence="8 9">
    <name type="scientific">Synchytrium microbalum</name>
    <dbReference type="NCBI Taxonomy" id="1806994"/>
    <lineage>
        <taxon>Eukaryota</taxon>
        <taxon>Fungi</taxon>
        <taxon>Fungi incertae sedis</taxon>
        <taxon>Chytridiomycota</taxon>
        <taxon>Chytridiomycota incertae sedis</taxon>
        <taxon>Chytridiomycetes</taxon>
        <taxon>Synchytriales</taxon>
        <taxon>Synchytriaceae</taxon>
        <taxon>Synchytrium</taxon>
    </lineage>
</organism>
<reference evidence="8 9" key="1">
    <citation type="journal article" date="2019" name="Sci. Rep.">
        <title>Comparative genomics of chytrid fungi reveal insights into the obligate biotrophic and pathogenic lifestyle of Synchytrium endobioticum.</title>
        <authorList>
            <person name="van de Vossenberg B.T.L.H."/>
            <person name="Warris S."/>
            <person name="Nguyen H.D.T."/>
            <person name="van Gent-Pelzer M.P.E."/>
            <person name="Joly D.L."/>
            <person name="van de Geest H.C."/>
            <person name="Bonants P.J.M."/>
            <person name="Smith D.S."/>
            <person name="Levesque C.A."/>
            <person name="van der Lee T.A.J."/>
        </authorList>
    </citation>
    <scope>NUCLEOTIDE SEQUENCE [LARGE SCALE GENOMIC DNA]</scope>
    <source>
        <strain evidence="8 9">JEL517</strain>
    </source>
</reference>
<dbReference type="PROSITE" id="PS50157">
    <property type="entry name" value="ZINC_FINGER_C2H2_2"/>
    <property type="match status" value="3"/>
</dbReference>
<dbReference type="GO" id="GO:0008270">
    <property type="term" value="F:zinc ion binding"/>
    <property type="evidence" value="ECO:0007669"/>
    <property type="project" value="UniProtKB-KW"/>
</dbReference>
<dbReference type="Pfam" id="PF00096">
    <property type="entry name" value="zf-C2H2"/>
    <property type="match status" value="2"/>
</dbReference>
<keyword evidence="1" id="KW-0479">Metal-binding</keyword>
<dbReference type="PROSITE" id="PS00028">
    <property type="entry name" value="ZINC_FINGER_C2H2_1"/>
    <property type="match status" value="2"/>
</dbReference>
<gene>
    <name evidence="8" type="ORF">SmJEL517_g00310</name>
</gene>
<dbReference type="Gene3D" id="3.30.160.60">
    <property type="entry name" value="Classic Zinc Finger"/>
    <property type="match status" value="3"/>
</dbReference>
<dbReference type="FunFam" id="3.30.160.60:FF:001732">
    <property type="entry name" value="Zgc:162936"/>
    <property type="match status" value="1"/>
</dbReference>
<feature type="compositionally biased region" description="Basic residues" evidence="6">
    <location>
        <begin position="189"/>
        <end position="199"/>
    </location>
</feature>
<feature type="compositionally biased region" description="Acidic residues" evidence="6">
    <location>
        <begin position="226"/>
        <end position="238"/>
    </location>
</feature>
<keyword evidence="3 5" id="KW-0863">Zinc-finger</keyword>
<dbReference type="EMBL" id="QEAO01000001">
    <property type="protein sequence ID" value="TPX38081.1"/>
    <property type="molecule type" value="Genomic_DNA"/>
</dbReference>
<evidence type="ECO:0000256" key="4">
    <source>
        <dbReference type="ARBA" id="ARBA00022833"/>
    </source>
</evidence>
<sequence length="401" mass="45855">MADTTYTPHHHSCYDPFTLTQIPNIDPDFLASAFTWSQYTHIPLIDTSQIPPPPFRMPETYLEYLHISSHFLHLDTMPSTRDHDAQCLQQQEYTIDVHPTDPPSSFPYRQNRHPFHPDVVIERHADEMFCASLFSSASSDTGSCTSPNSIMDEYMSLLPSPPISPEGAGECEEHTTRVTSRKAAVITPRRSKRPARTSKKVQDIKQEEIDTVAPCHVTGKQPASDTESEAEEHSDDDYKDSRRRTSNNLSSPPATPRPINTTAKTTFTRFKRSKVKQEHHYDDDIIVAKVIVDDEAANEAIADLMKNIGKPRNFKIPQFKCAFKGCEKVFTRQYNLRSHMKLHTGELLFNCQYCSSKFVRGHDVRRHERLHTNERPFVCPRCGKGFSRSDALKRHIKVEES</sequence>
<dbReference type="GO" id="GO:0005694">
    <property type="term" value="C:chromosome"/>
    <property type="evidence" value="ECO:0007669"/>
    <property type="project" value="UniProtKB-ARBA"/>
</dbReference>
<evidence type="ECO:0000256" key="1">
    <source>
        <dbReference type="ARBA" id="ARBA00022723"/>
    </source>
</evidence>
<dbReference type="Proteomes" id="UP000319731">
    <property type="component" value="Unassembled WGS sequence"/>
</dbReference>
<dbReference type="GO" id="GO:0045893">
    <property type="term" value="P:positive regulation of DNA-templated transcription"/>
    <property type="evidence" value="ECO:0007669"/>
    <property type="project" value="UniProtKB-ARBA"/>
</dbReference>
<dbReference type="PANTHER" id="PTHR23235:SF120">
    <property type="entry name" value="KRUPPEL-LIKE FACTOR 15"/>
    <property type="match status" value="1"/>
</dbReference>
<evidence type="ECO:0000256" key="2">
    <source>
        <dbReference type="ARBA" id="ARBA00022737"/>
    </source>
</evidence>
<dbReference type="SUPFAM" id="SSF57667">
    <property type="entry name" value="beta-beta-alpha zinc fingers"/>
    <property type="match status" value="2"/>
</dbReference>
<accession>A0A507CF13</accession>
<dbReference type="RefSeq" id="XP_031027796.1">
    <property type="nucleotide sequence ID" value="XM_031166240.1"/>
</dbReference>
<feature type="domain" description="C2H2-type" evidence="7">
    <location>
        <begin position="319"/>
        <end position="348"/>
    </location>
</feature>
<feature type="region of interest" description="Disordered" evidence="6">
    <location>
        <begin position="163"/>
        <end position="264"/>
    </location>
</feature>
<dbReference type="GO" id="GO:0000981">
    <property type="term" value="F:DNA-binding transcription factor activity, RNA polymerase II-specific"/>
    <property type="evidence" value="ECO:0007669"/>
    <property type="project" value="TreeGrafter"/>
</dbReference>
<dbReference type="AlphaFoldDB" id="A0A507CF13"/>
<feature type="domain" description="C2H2-type" evidence="7">
    <location>
        <begin position="349"/>
        <end position="376"/>
    </location>
</feature>
<protein>
    <recommendedName>
        <fullName evidence="7">C2H2-type domain-containing protein</fullName>
    </recommendedName>
</protein>